<dbReference type="InterPro" id="IPR050261">
    <property type="entry name" value="FrsA_esterase"/>
</dbReference>
<dbReference type="Gene3D" id="3.40.50.1820">
    <property type="entry name" value="alpha/beta hydrolase"/>
    <property type="match status" value="1"/>
</dbReference>
<evidence type="ECO:0000313" key="4">
    <source>
        <dbReference type="Proteomes" id="UP000190890"/>
    </source>
</evidence>
<dbReference type="Pfam" id="PF06500">
    <property type="entry name" value="FrsA-like"/>
    <property type="match status" value="1"/>
</dbReference>
<accession>A0A1S8TNM5</accession>
<dbReference type="Proteomes" id="UP000190890">
    <property type="component" value="Unassembled WGS sequence"/>
</dbReference>
<protein>
    <submittedName>
        <fullName evidence="3">2,6-dihydropseudooxynicotine hydrolase</fullName>
        <ecNumber evidence="3">3.7.1.19</ecNumber>
    </submittedName>
</protein>
<comment type="caution">
    <text evidence="3">The sequence shown here is derived from an EMBL/GenBank/DDBJ whole genome shotgun (WGS) entry which is preliminary data.</text>
</comment>
<dbReference type="PANTHER" id="PTHR22946">
    <property type="entry name" value="DIENELACTONE HYDROLASE DOMAIN-CONTAINING PROTEIN-RELATED"/>
    <property type="match status" value="1"/>
</dbReference>
<dbReference type="Pfam" id="PF12146">
    <property type="entry name" value="Hydrolase_4"/>
    <property type="match status" value="1"/>
</dbReference>
<proteinExistence type="predicted"/>
<dbReference type="EMBL" id="LZZM01000113">
    <property type="protein sequence ID" value="OOM79025.1"/>
    <property type="molecule type" value="Genomic_DNA"/>
</dbReference>
<sequence length="366" mass="42585">MIKESNYNYDANTKIMKVMENMIPRFIFNGAQYTDIEKVMANAYDRKSWYNEWIKLGDEYEKLAKKSEEESFFISAKEYYLLASNCYRTSHVIIYQTNEEKISSYKQEILCYQKAAKYFDGELQKVRIPYKETEVSGYLWKPMNIDKPPCVVVIHGADSTKEEYHTFNEYFIKRGVAVLIIDGPGQGESILFSNIHMDNNFENVAKATMDFLQKREDIDKNRIAIAGQCMGAYQALRSAASDDRFKACVAISPFYYLESWTKESVPMALKKMVIHVYNLKGYDELKEFAPTISLENVLHNIKCPVMVMHGSKDVFVEECDAEKIMEEIKATKKFIVYPEGVHALLNHFKESRTKMADWICNIFNEK</sequence>
<evidence type="ECO:0000256" key="1">
    <source>
        <dbReference type="ARBA" id="ARBA00022801"/>
    </source>
</evidence>
<dbReference type="EC" id="3.7.1.19" evidence="3"/>
<dbReference type="InterPro" id="IPR010520">
    <property type="entry name" value="FrsA-like"/>
</dbReference>
<dbReference type="GO" id="GO:0016787">
    <property type="term" value="F:hydrolase activity"/>
    <property type="evidence" value="ECO:0007669"/>
    <property type="project" value="UniProtKB-KW"/>
</dbReference>
<gene>
    <name evidence="3" type="ORF">CLPUN_17520</name>
</gene>
<name>A0A1S8TNM5_9CLOT</name>
<keyword evidence="4" id="KW-1185">Reference proteome</keyword>
<dbReference type="OrthoDB" id="9812921at2"/>
<dbReference type="AlphaFoldDB" id="A0A1S8TNM5"/>
<dbReference type="STRING" id="29367.CLPUN_17520"/>
<organism evidence="3 4">
    <name type="scientific">Clostridium puniceum</name>
    <dbReference type="NCBI Taxonomy" id="29367"/>
    <lineage>
        <taxon>Bacteria</taxon>
        <taxon>Bacillati</taxon>
        <taxon>Bacillota</taxon>
        <taxon>Clostridia</taxon>
        <taxon>Eubacteriales</taxon>
        <taxon>Clostridiaceae</taxon>
        <taxon>Clostridium</taxon>
    </lineage>
</organism>
<dbReference type="RefSeq" id="WP_077846922.1">
    <property type="nucleotide sequence ID" value="NZ_LZZM01000113.1"/>
</dbReference>
<reference evidence="3 4" key="1">
    <citation type="submission" date="2016-05" db="EMBL/GenBank/DDBJ databases">
        <title>Microbial solvent formation.</title>
        <authorList>
            <person name="Poehlein A."/>
            <person name="Montoya Solano J.D."/>
            <person name="Flitsch S."/>
            <person name="Krabben P."/>
            <person name="Duerre P."/>
            <person name="Daniel R."/>
        </authorList>
    </citation>
    <scope>NUCLEOTIDE SEQUENCE [LARGE SCALE GENOMIC DNA]</scope>
    <source>
        <strain evidence="3 4">DSM 2619</strain>
    </source>
</reference>
<evidence type="ECO:0000259" key="2">
    <source>
        <dbReference type="Pfam" id="PF12146"/>
    </source>
</evidence>
<keyword evidence="1 3" id="KW-0378">Hydrolase</keyword>
<dbReference type="SUPFAM" id="SSF53474">
    <property type="entry name" value="alpha/beta-Hydrolases"/>
    <property type="match status" value="1"/>
</dbReference>
<dbReference type="InterPro" id="IPR029058">
    <property type="entry name" value="AB_hydrolase_fold"/>
</dbReference>
<feature type="domain" description="Serine aminopeptidase S33" evidence="2">
    <location>
        <begin position="294"/>
        <end position="346"/>
    </location>
</feature>
<dbReference type="InterPro" id="IPR022742">
    <property type="entry name" value="Hydrolase_4"/>
</dbReference>
<dbReference type="PANTHER" id="PTHR22946:SF13">
    <property type="entry name" value="ALPHA_BETA HYDROLASE PSOB"/>
    <property type="match status" value="1"/>
</dbReference>
<evidence type="ECO:0000313" key="3">
    <source>
        <dbReference type="EMBL" id="OOM79025.1"/>
    </source>
</evidence>